<sequence>MTEQVDAPEKVQIDWIRAFAGALAAVASAVLLSTLGAAGTIIGAAIGSLVVTVSSAMFTQGLTTSRRRLAKKQKGAAEKVGIAQAEVLRAARASDTAAQDSHLEHAEERLAEVRDELDETLLATAPVSWRERLSRLPWKHIGLTTLGLFVLTLVVITVFELLAGQSVSSMTGGSDSGSTTIGNVGSRDSGGDDRRDPDEQPSGSTSPSESVEPSEEPTGSPSTTESPEPSPTDSTPPTVEPPSPTPAETTAP</sequence>
<feature type="compositionally biased region" description="Basic and acidic residues" evidence="1">
    <location>
        <begin position="189"/>
        <end position="198"/>
    </location>
</feature>
<name>A0A4Q4ZFU2_9ACTN</name>
<feature type="compositionally biased region" description="Low complexity" evidence="1">
    <location>
        <begin position="167"/>
        <end position="180"/>
    </location>
</feature>
<feature type="transmembrane region" description="Helical" evidence="2">
    <location>
        <begin position="41"/>
        <end position="62"/>
    </location>
</feature>
<accession>A0A4Q4ZFU2</accession>
<evidence type="ECO:0000256" key="1">
    <source>
        <dbReference type="SAM" id="MobiDB-lite"/>
    </source>
</evidence>
<feature type="transmembrane region" description="Helical" evidence="2">
    <location>
        <begin position="15"/>
        <end position="35"/>
    </location>
</feature>
<dbReference type="OrthoDB" id="3791021at2"/>
<dbReference type="AlphaFoldDB" id="A0A4Q4ZFU2"/>
<keyword evidence="2" id="KW-1133">Transmembrane helix</keyword>
<feature type="transmembrane region" description="Helical" evidence="2">
    <location>
        <begin position="140"/>
        <end position="162"/>
    </location>
</feature>
<evidence type="ECO:0000256" key="2">
    <source>
        <dbReference type="SAM" id="Phobius"/>
    </source>
</evidence>
<keyword evidence="2" id="KW-0472">Membrane</keyword>
<dbReference type="EMBL" id="SDKM01000012">
    <property type="protein sequence ID" value="RYP86286.1"/>
    <property type="molecule type" value="Genomic_DNA"/>
</dbReference>
<feature type="compositionally biased region" description="Low complexity" evidence="1">
    <location>
        <begin position="201"/>
        <end position="237"/>
    </location>
</feature>
<proteinExistence type="predicted"/>
<keyword evidence="4" id="KW-1185">Reference proteome</keyword>
<organism evidence="3 4">
    <name type="scientific">Nocardioides guangzhouensis</name>
    <dbReference type="NCBI Taxonomy" id="2497878"/>
    <lineage>
        <taxon>Bacteria</taxon>
        <taxon>Bacillati</taxon>
        <taxon>Actinomycetota</taxon>
        <taxon>Actinomycetes</taxon>
        <taxon>Propionibacteriales</taxon>
        <taxon>Nocardioidaceae</taxon>
        <taxon>Nocardioides</taxon>
    </lineage>
</organism>
<evidence type="ECO:0000313" key="3">
    <source>
        <dbReference type="EMBL" id="RYP86286.1"/>
    </source>
</evidence>
<reference evidence="3 4" key="1">
    <citation type="submission" date="2019-01" db="EMBL/GenBank/DDBJ databases">
        <title>Nocardioides guangzhouensis sp. nov., an actinobacterium isolated from soil.</title>
        <authorList>
            <person name="Fu Y."/>
            <person name="Cai Y."/>
            <person name="Lin Z."/>
            <person name="Chen P."/>
        </authorList>
    </citation>
    <scope>NUCLEOTIDE SEQUENCE [LARGE SCALE GENOMIC DNA]</scope>
    <source>
        <strain evidence="3 4">130</strain>
    </source>
</reference>
<keyword evidence="2" id="KW-0812">Transmembrane</keyword>
<protein>
    <submittedName>
        <fullName evidence="3">Uncharacterized protein</fullName>
    </submittedName>
</protein>
<dbReference type="RefSeq" id="WP_134716792.1">
    <property type="nucleotide sequence ID" value="NZ_SDKM01000012.1"/>
</dbReference>
<feature type="region of interest" description="Disordered" evidence="1">
    <location>
        <begin position="167"/>
        <end position="252"/>
    </location>
</feature>
<dbReference type="Proteomes" id="UP000295198">
    <property type="component" value="Unassembled WGS sequence"/>
</dbReference>
<comment type="caution">
    <text evidence="3">The sequence shown here is derived from an EMBL/GenBank/DDBJ whole genome shotgun (WGS) entry which is preliminary data.</text>
</comment>
<evidence type="ECO:0000313" key="4">
    <source>
        <dbReference type="Proteomes" id="UP000295198"/>
    </source>
</evidence>
<gene>
    <name evidence="3" type="ORF">EKO23_10060</name>
</gene>